<dbReference type="InterPro" id="IPR049326">
    <property type="entry name" value="Rhodopsin_dom_fungi"/>
</dbReference>
<feature type="transmembrane region" description="Helical" evidence="7">
    <location>
        <begin position="246"/>
        <end position="270"/>
    </location>
</feature>
<dbReference type="GO" id="GO:0016020">
    <property type="term" value="C:membrane"/>
    <property type="evidence" value="ECO:0007669"/>
    <property type="project" value="UniProtKB-SubCell"/>
</dbReference>
<evidence type="ECO:0000256" key="7">
    <source>
        <dbReference type="SAM" id="Phobius"/>
    </source>
</evidence>
<dbReference type="AlphaFoldDB" id="A0AAD9W0V3"/>
<evidence type="ECO:0000256" key="1">
    <source>
        <dbReference type="ARBA" id="ARBA00004141"/>
    </source>
</evidence>
<feature type="compositionally biased region" description="Polar residues" evidence="6">
    <location>
        <begin position="304"/>
        <end position="313"/>
    </location>
</feature>
<feature type="region of interest" description="Disordered" evidence="6">
    <location>
        <begin position="300"/>
        <end position="373"/>
    </location>
</feature>
<evidence type="ECO:0000256" key="5">
    <source>
        <dbReference type="ARBA" id="ARBA00038359"/>
    </source>
</evidence>
<dbReference type="PANTHER" id="PTHR33048">
    <property type="entry name" value="PTH11-LIKE INTEGRAL MEMBRANE PROTEIN (AFU_ORTHOLOGUE AFUA_5G11245)"/>
    <property type="match status" value="1"/>
</dbReference>
<dbReference type="EMBL" id="JAUJFL010000005">
    <property type="protein sequence ID" value="KAK2603350.1"/>
    <property type="molecule type" value="Genomic_DNA"/>
</dbReference>
<evidence type="ECO:0000313" key="9">
    <source>
        <dbReference type="EMBL" id="KAK2603350.1"/>
    </source>
</evidence>
<feature type="compositionally biased region" description="Polar residues" evidence="6">
    <location>
        <begin position="356"/>
        <end position="365"/>
    </location>
</feature>
<organism evidence="9 10">
    <name type="scientific">Phomopsis amygdali</name>
    <name type="common">Fusicoccum amygdali</name>
    <dbReference type="NCBI Taxonomy" id="1214568"/>
    <lineage>
        <taxon>Eukaryota</taxon>
        <taxon>Fungi</taxon>
        <taxon>Dikarya</taxon>
        <taxon>Ascomycota</taxon>
        <taxon>Pezizomycotina</taxon>
        <taxon>Sordariomycetes</taxon>
        <taxon>Sordariomycetidae</taxon>
        <taxon>Diaporthales</taxon>
        <taxon>Diaporthaceae</taxon>
        <taxon>Diaporthe</taxon>
    </lineage>
</organism>
<feature type="transmembrane region" description="Helical" evidence="7">
    <location>
        <begin position="20"/>
        <end position="41"/>
    </location>
</feature>
<reference evidence="9" key="1">
    <citation type="submission" date="2023-06" db="EMBL/GenBank/DDBJ databases">
        <authorList>
            <person name="Noh H."/>
        </authorList>
    </citation>
    <scope>NUCLEOTIDE SEQUENCE</scope>
    <source>
        <strain evidence="9">DUCC20226</strain>
    </source>
</reference>
<feature type="transmembrane region" description="Helical" evidence="7">
    <location>
        <begin position="172"/>
        <end position="195"/>
    </location>
</feature>
<keyword evidence="4 7" id="KW-0472">Membrane</keyword>
<evidence type="ECO:0000256" key="2">
    <source>
        <dbReference type="ARBA" id="ARBA00022692"/>
    </source>
</evidence>
<protein>
    <recommendedName>
        <fullName evidence="8">Rhodopsin domain-containing protein</fullName>
    </recommendedName>
</protein>
<evidence type="ECO:0000256" key="6">
    <source>
        <dbReference type="SAM" id="MobiDB-lite"/>
    </source>
</evidence>
<evidence type="ECO:0000256" key="4">
    <source>
        <dbReference type="ARBA" id="ARBA00023136"/>
    </source>
</evidence>
<accession>A0AAD9W0V3</accession>
<keyword evidence="2 7" id="KW-0812">Transmembrane</keyword>
<evidence type="ECO:0000256" key="3">
    <source>
        <dbReference type="ARBA" id="ARBA00022989"/>
    </source>
</evidence>
<sequence length="373" mass="41425">MSSTEEPVLGADERYEIAVSYGTIISTGVLAILVGGTRLYVRKFVIKAFGLDDWACLVGLISVTIFNGIGLAVVHYGVGKHIEHVSIQDLTMWFRVYYPLLELSTWTAANTEFTYIQYTTLGLLIFLVLFTISGTLVAAFQCNPPKYAFELQFLMSPDRVKYCYSSDVAYGIFMYQAVLLFACDIIIFLLPFPALIKLNMGSAKKTALLLVFGSGLVACIAPAIRFESIQFYKSGSSDTTFAGAQSLYWMAIEYNLGLVAGSLTGLRPLLSRIGVLLSSKGDSNYKSNQFTPSYRLENRDNKHWASSQRSAAKNNRHQGDSILEPTVLGDRNSDESGRQHILKTQSISITEEERGSSSLVNTHQPWQDFDRKV</sequence>
<comment type="caution">
    <text evidence="9">The sequence shown here is derived from an EMBL/GenBank/DDBJ whole genome shotgun (WGS) entry which is preliminary data.</text>
</comment>
<evidence type="ECO:0000313" key="10">
    <source>
        <dbReference type="Proteomes" id="UP001265746"/>
    </source>
</evidence>
<feature type="transmembrane region" description="Helical" evidence="7">
    <location>
        <begin position="121"/>
        <end position="140"/>
    </location>
</feature>
<proteinExistence type="inferred from homology"/>
<comment type="subcellular location">
    <subcellularLocation>
        <location evidence="1">Membrane</location>
        <topology evidence="1">Multi-pass membrane protein</topology>
    </subcellularLocation>
</comment>
<dbReference type="InterPro" id="IPR052337">
    <property type="entry name" value="SAT4-like"/>
</dbReference>
<dbReference type="Proteomes" id="UP001265746">
    <property type="component" value="Unassembled WGS sequence"/>
</dbReference>
<dbReference type="Pfam" id="PF20684">
    <property type="entry name" value="Fung_rhodopsin"/>
    <property type="match status" value="1"/>
</dbReference>
<name>A0AAD9W0V3_PHOAM</name>
<feature type="domain" description="Rhodopsin" evidence="8">
    <location>
        <begin position="38"/>
        <end position="272"/>
    </location>
</feature>
<feature type="transmembrane region" description="Helical" evidence="7">
    <location>
        <begin position="53"/>
        <end position="78"/>
    </location>
</feature>
<keyword evidence="3 7" id="KW-1133">Transmembrane helix</keyword>
<evidence type="ECO:0000259" key="8">
    <source>
        <dbReference type="Pfam" id="PF20684"/>
    </source>
</evidence>
<feature type="transmembrane region" description="Helical" evidence="7">
    <location>
        <begin position="207"/>
        <end position="226"/>
    </location>
</feature>
<keyword evidence="10" id="KW-1185">Reference proteome</keyword>
<comment type="similarity">
    <text evidence="5">Belongs to the SAT4 family.</text>
</comment>
<dbReference type="PANTHER" id="PTHR33048:SF47">
    <property type="entry name" value="INTEGRAL MEMBRANE PROTEIN-RELATED"/>
    <property type="match status" value="1"/>
</dbReference>
<gene>
    <name evidence="9" type="ORF">N8I77_009814</name>
</gene>